<organism evidence="2 3">
    <name type="scientific">Yasminevirus sp. GU-2018</name>
    <dbReference type="NCBI Taxonomy" id="2420051"/>
    <lineage>
        <taxon>Viruses</taxon>
        <taxon>Varidnaviria</taxon>
        <taxon>Bamfordvirae</taxon>
        <taxon>Nucleocytoviricota</taxon>
        <taxon>Megaviricetes</taxon>
        <taxon>Imitervirales</taxon>
        <taxon>Mimiviridae</taxon>
        <taxon>Klosneuvirinae</taxon>
        <taxon>Yasminevirus</taxon>
        <taxon>Yasminevirus saudimassiliense</taxon>
    </lineage>
</organism>
<name>A0A5K0U954_9VIRU</name>
<gene>
    <name evidence="2" type="ORF">YASMINEVIRUS_940</name>
</gene>
<dbReference type="EMBL" id="UPSH01000001">
    <property type="protein sequence ID" value="VBB18477.1"/>
    <property type="molecule type" value="Genomic_DNA"/>
</dbReference>
<reference evidence="2 3" key="1">
    <citation type="submission" date="2018-10" db="EMBL/GenBank/DDBJ databases">
        <authorList>
            <consortium name="IHU Genomes"/>
        </authorList>
    </citation>
    <scope>NUCLEOTIDE SEQUENCE [LARGE SCALE GENOMIC DNA]</scope>
    <source>
        <strain evidence="2 3">A1</strain>
    </source>
</reference>
<dbReference type="Proteomes" id="UP000594342">
    <property type="component" value="Unassembled WGS sequence"/>
</dbReference>
<protein>
    <submittedName>
        <fullName evidence="2">Uncharacterized protein</fullName>
    </submittedName>
</protein>
<evidence type="ECO:0000313" key="3">
    <source>
        <dbReference type="Proteomes" id="UP000594342"/>
    </source>
</evidence>
<evidence type="ECO:0000256" key="1">
    <source>
        <dbReference type="SAM" id="MobiDB-lite"/>
    </source>
</evidence>
<comment type="caution">
    <text evidence="2">The sequence shown here is derived from an EMBL/GenBank/DDBJ whole genome shotgun (WGS) entry which is preliminary data.</text>
</comment>
<accession>A0A5K0U954</accession>
<proteinExistence type="predicted"/>
<keyword evidence="3" id="KW-1185">Reference proteome</keyword>
<feature type="region of interest" description="Disordered" evidence="1">
    <location>
        <begin position="91"/>
        <end position="112"/>
    </location>
</feature>
<sequence>MSFTQEDYVPHSIKGAVWTANFYENGFGTCRLCKEGIGKGSFFCAIIVHTKSGGSINPRNFIPTCGTCYKKLAGRSVAEVMTVATSGVPSTTFQNTNQSQLHSKSSTDFSSGTPFGGADTGSLFSKGFVFGTGTKTPSFQFQNSKDDSKMDVESSTQTPSMFQSFASTSYGPYTQHGMTLRSHSQAESRPVGSGTGFATKSPFAQDPYSWQNFGVGGGMNSQKFTSPFGNLWSTPNSSFTPSSSFSPFTGFQIHPTKSYNPDDCYDPMDIC</sequence>
<evidence type="ECO:0000313" key="2">
    <source>
        <dbReference type="EMBL" id="VBB18477.1"/>
    </source>
</evidence>